<evidence type="ECO:0000259" key="1">
    <source>
        <dbReference type="Pfam" id="PF00882"/>
    </source>
</evidence>
<dbReference type="RefSeq" id="WP_212919190.1">
    <property type="nucleotide sequence ID" value="NZ_BORP01000001.1"/>
</dbReference>
<name>A0A920C6G4_9BACI</name>
<sequence length="303" mass="35555">MPNIWTHMLFCEDMLDAISKPENIPSRSYILNLGAQGPDPFFYYNFWPWIKDASIPNIGNLLHRKKCGDFLMDIIVSAKDSSTEIKSYVFGFVTHHILDRIAHPFINYYAGYEGNNHSKYEIIIDTLMMERYKNLKTWKTPVYKEILLNKQQKNEIANFLYQAIRKHYPEVTESSSSYIKKAFKDMKLALMILSDPYGWKNKLLKKVISAFSHQPITNHKDYLNLEHQTWYHPATKKPSTKSFIDLYEQARIEGIEIMKKVIDYWYNNGTSREDLEGLIGDISYDTGLPLKLKLENQYSEPIL</sequence>
<accession>A0A920C6G4</accession>
<feature type="domain" description="Phospholipase C/D" evidence="1">
    <location>
        <begin position="6"/>
        <end position="165"/>
    </location>
</feature>
<evidence type="ECO:0000313" key="3">
    <source>
        <dbReference type="Proteomes" id="UP000676917"/>
    </source>
</evidence>
<comment type="caution">
    <text evidence="2">The sequence shown here is derived from an EMBL/GenBank/DDBJ whole genome shotgun (WGS) entry which is preliminary data.</text>
</comment>
<dbReference type="Pfam" id="PF00882">
    <property type="entry name" value="Zn_dep_PLPC"/>
    <property type="match status" value="1"/>
</dbReference>
<keyword evidence="3" id="KW-1185">Reference proteome</keyword>
<dbReference type="InterPro" id="IPR029002">
    <property type="entry name" value="PLPC/GPLD1"/>
</dbReference>
<dbReference type="EMBL" id="BORP01000001">
    <property type="protein sequence ID" value="GIO25662.1"/>
    <property type="molecule type" value="Genomic_DNA"/>
</dbReference>
<proteinExistence type="predicted"/>
<dbReference type="Proteomes" id="UP000676917">
    <property type="component" value="Unassembled WGS sequence"/>
</dbReference>
<evidence type="ECO:0000313" key="2">
    <source>
        <dbReference type="EMBL" id="GIO25662.1"/>
    </source>
</evidence>
<dbReference type="AlphaFoldDB" id="A0A920C6G4"/>
<gene>
    <name evidence="2" type="ORF">J43TS3_02730</name>
</gene>
<protein>
    <recommendedName>
        <fullName evidence="1">Phospholipase C/D domain-containing protein</fullName>
    </recommendedName>
</protein>
<reference evidence="2" key="1">
    <citation type="submission" date="2021-03" db="EMBL/GenBank/DDBJ databases">
        <title>Antimicrobial resistance genes in bacteria isolated from Japanese honey, and their potential for conferring macrolide and lincosamide resistance in the American foulbrood pathogen Paenibacillus larvae.</title>
        <authorList>
            <person name="Okamoto M."/>
            <person name="Kumagai M."/>
            <person name="Kanamori H."/>
            <person name="Takamatsu D."/>
        </authorList>
    </citation>
    <scope>NUCLEOTIDE SEQUENCE</scope>
    <source>
        <strain evidence="2">J43TS3</strain>
    </source>
</reference>
<organism evidence="2 3">
    <name type="scientific">Ornithinibacillus bavariensis</name>
    <dbReference type="NCBI Taxonomy" id="545502"/>
    <lineage>
        <taxon>Bacteria</taxon>
        <taxon>Bacillati</taxon>
        <taxon>Bacillota</taxon>
        <taxon>Bacilli</taxon>
        <taxon>Bacillales</taxon>
        <taxon>Bacillaceae</taxon>
        <taxon>Ornithinibacillus</taxon>
    </lineage>
</organism>